<evidence type="ECO:0000256" key="4">
    <source>
        <dbReference type="ARBA" id="ARBA00022603"/>
    </source>
</evidence>
<dbReference type="AlphaFoldDB" id="A0A8S4BW15"/>
<evidence type="ECO:0000256" key="6">
    <source>
        <dbReference type="ARBA" id="ARBA00022884"/>
    </source>
</evidence>
<evidence type="ECO:0000313" key="11">
    <source>
        <dbReference type="Proteomes" id="UP000677803"/>
    </source>
</evidence>
<protein>
    <recommendedName>
        <fullName evidence="2">rRNA 2'-O-methyltransferase fibrillarin</fullName>
    </recommendedName>
    <alternativeName>
        <fullName evidence="7">Histone-glutamine methyltransferase</fullName>
    </alternativeName>
</protein>
<evidence type="ECO:0000256" key="7">
    <source>
        <dbReference type="ARBA" id="ARBA00032245"/>
    </source>
</evidence>
<dbReference type="Proteomes" id="UP000677803">
    <property type="component" value="Unassembled WGS sequence"/>
</dbReference>
<dbReference type="PRINTS" id="PR00052">
    <property type="entry name" value="FIBRILLARIN"/>
</dbReference>
<comment type="catalytic activity">
    <reaction evidence="8">
        <text>L-glutaminyl-[histone H2A] + S-adenosyl-L-methionine = N(5)-methyl-L-glutaminyl-[histone H2A] + S-adenosyl-L-homocysteine + H(+)</text>
        <dbReference type="Rhea" id="RHEA:50904"/>
        <dbReference type="Rhea" id="RHEA-COMP:12837"/>
        <dbReference type="Rhea" id="RHEA-COMP:12839"/>
        <dbReference type="ChEBI" id="CHEBI:15378"/>
        <dbReference type="ChEBI" id="CHEBI:30011"/>
        <dbReference type="ChEBI" id="CHEBI:57856"/>
        <dbReference type="ChEBI" id="CHEBI:59789"/>
        <dbReference type="ChEBI" id="CHEBI:61891"/>
    </reaction>
</comment>
<dbReference type="Gene3D" id="3.40.50.150">
    <property type="entry name" value="Vaccinia Virus protein VP39"/>
    <property type="match status" value="2"/>
</dbReference>
<keyword evidence="5" id="KW-0808">Transferase</keyword>
<dbReference type="GO" id="GO:0008649">
    <property type="term" value="F:rRNA methyltransferase activity"/>
    <property type="evidence" value="ECO:0007669"/>
    <property type="project" value="TreeGrafter"/>
</dbReference>
<dbReference type="GO" id="GO:0031428">
    <property type="term" value="C:box C/D methylation guide snoRNP complex"/>
    <property type="evidence" value="ECO:0007669"/>
    <property type="project" value="TreeGrafter"/>
</dbReference>
<evidence type="ECO:0000256" key="5">
    <source>
        <dbReference type="ARBA" id="ARBA00022679"/>
    </source>
</evidence>
<feature type="compositionally biased region" description="Acidic residues" evidence="9">
    <location>
        <begin position="13"/>
        <end position="34"/>
    </location>
</feature>
<dbReference type="PANTHER" id="PTHR10335:SF17">
    <property type="entry name" value="FIBRILLARIN"/>
    <property type="match status" value="1"/>
</dbReference>
<evidence type="ECO:0000256" key="1">
    <source>
        <dbReference type="ARBA" id="ARBA00010632"/>
    </source>
</evidence>
<dbReference type="SMART" id="SM01206">
    <property type="entry name" value="Fibrillarin"/>
    <property type="match status" value="1"/>
</dbReference>
<dbReference type="NCBIfam" id="NF003276">
    <property type="entry name" value="PRK04266.1-2"/>
    <property type="match status" value="1"/>
</dbReference>
<dbReference type="EMBL" id="CAJRST010038888">
    <property type="protein sequence ID" value="CAG6016126.1"/>
    <property type="molecule type" value="Genomic_DNA"/>
</dbReference>
<feature type="region of interest" description="Disordered" evidence="9">
    <location>
        <begin position="228"/>
        <end position="268"/>
    </location>
</feature>
<dbReference type="PROSITE" id="PS00566">
    <property type="entry name" value="FIBRILLARIN"/>
    <property type="match status" value="1"/>
</dbReference>
<dbReference type="InterPro" id="IPR020813">
    <property type="entry name" value="Fibrillarin_CS"/>
</dbReference>
<name>A0A8S4BW15_9TELE</name>
<keyword evidence="3" id="KW-0698">rRNA processing</keyword>
<feature type="region of interest" description="Disordered" evidence="9">
    <location>
        <begin position="1"/>
        <end position="92"/>
    </location>
</feature>
<feature type="compositionally biased region" description="Acidic residues" evidence="9">
    <location>
        <begin position="41"/>
        <end position="53"/>
    </location>
</feature>
<evidence type="ECO:0000256" key="9">
    <source>
        <dbReference type="SAM" id="MobiDB-lite"/>
    </source>
</evidence>
<evidence type="ECO:0000256" key="2">
    <source>
        <dbReference type="ARBA" id="ARBA00015190"/>
    </source>
</evidence>
<proteinExistence type="inferred from homology"/>
<comment type="similarity">
    <text evidence="1">Belongs to the methyltransferase superfamily. Fibrillarin family.</text>
</comment>
<dbReference type="GO" id="GO:0015030">
    <property type="term" value="C:Cajal body"/>
    <property type="evidence" value="ECO:0007669"/>
    <property type="project" value="TreeGrafter"/>
</dbReference>
<evidence type="ECO:0000313" key="10">
    <source>
        <dbReference type="EMBL" id="CAG6016126.1"/>
    </source>
</evidence>
<organism evidence="10 11">
    <name type="scientific">Menidia menidia</name>
    <name type="common">Atlantic silverside</name>
    <dbReference type="NCBI Taxonomy" id="238744"/>
    <lineage>
        <taxon>Eukaryota</taxon>
        <taxon>Metazoa</taxon>
        <taxon>Chordata</taxon>
        <taxon>Craniata</taxon>
        <taxon>Vertebrata</taxon>
        <taxon>Euteleostomi</taxon>
        <taxon>Actinopterygii</taxon>
        <taxon>Neopterygii</taxon>
        <taxon>Teleostei</taxon>
        <taxon>Neoteleostei</taxon>
        <taxon>Acanthomorphata</taxon>
        <taxon>Ovalentaria</taxon>
        <taxon>Atherinomorphae</taxon>
        <taxon>Atheriniformes</taxon>
        <taxon>Atherinopsidae</taxon>
        <taxon>Menidiinae</taxon>
        <taxon>Menidia</taxon>
    </lineage>
</organism>
<feature type="compositionally biased region" description="Acidic residues" evidence="9">
    <location>
        <begin position="62"/>
        <end position="85"/>
    </location>
</feature>
<dbReference type="SUPFAM" id="SSF53335">
    <property type="entry name" value="S-adenosyl-L-methionine-dependent methyltransferases"/>
    <property type="match status" value="2"/>
</dbReference>
<evidence type="ECO:0000256" key="8">
    <source>
        <dbReference type="ARBA" id="ARBA00047568"/>
    </source>
</evidence>
<dbReference type="PIRSF" id="PIRSF006540">
    <property type="entry name" value="Nop17p"/>
    <property type="match status" value="1"/>
</dbReference>
<feature type="compositionally biased region" description="Low complexity" evidence="9">
    <location>
        <begin position="248"/>
        <end position="262"/>
    </location>
</feature>
<reference evidence="10" key="1">
    <citation type="submission" date="2021-05" db="EMBL/GenBank/DDBJ databases">
        <authorList>
            <person name="Tigano A."/>
        </authorList>
    </citation>
    <scope>NUCLEOTIDE SEQUENCE</scope>
</reference>
<evidence type="ECO:0000256" key="3">
    <source>
        <dbReference type="ARBA" id="ARBA00022552"/>
    </source>
</evidence>
<keyword evidence="6" id="KW-0694">RNA-binding</keyword>
<dbReference type="Pfam" id="PF01269">
    <property type="entry name" value="Fibrillarin"/>
    <property type="match status" value="2"/>
</dbReference>
<gene>
    <name evidence="10" type="ORF">MMEN_LOCUS20090</name>
</gene>
<accession>A0A8S4BW15</accession>
<dbReference type="GO" id="GO:1990259">
    <property type="term" value="F:histone H2AQ104 methyltransferase activity"/>
    <property type="evidence" value="ECO:0007669"/>
    <property type="project" value="TreeGrafter"/>
</dbReference>
<keyword evidence="4" id="KW-0489">Methyltransferase</keyword>
<dbReference type="OrthoDB" id="1859733at2759"/>
<dbReference type="PANTHER" id="PTHR10335">
    <property type="entry name" value="RRNA 2-O-METHYLTRANSFERASE FIBRILLARIN"/>
    <property type="match status" value="1"/>
</dbReference>
<comment type="caution">
    <text evidence="10">The sequence shown here is derived from an EMBL/GenBank/DDBJ whole genome shotgun (WGS) entry which is preliminary data.</text>
</comment>
<dbReference type="InterPro" id="IPR029063">
    <property type="entry name" value="SAM-dependent_MTases_sf"/>
</dbReference>
<dbReference type="GO" id="GO:0000494">
    <property type="term" value="P:box C/D sno(s)RNA 3'-end processing"/>
    <property type="evidence" value="ECO:0007669"/>
    <property type="project" value="TreeGrafter"/>
</dbReference>
<sequence length="408" mass="44076">MASMFQVSVLVGTEEEEEEGSEEDLETVEDEGGSEEGLVTVEDEEGSEEEEEGGSGPQRVEDSEDVEVAEVPQEEEEEEAAEEVLEQGGRGKEDALVTRNMVVGESVYGEKRMSVEEGETKIEYRAWNPFRSKLAAAILGGVDQIHIKPGAKVMYLGAASGTTVSHVSDIVGPVSTVHTPTTAFSMGGGGAPLPRKSRGDTGGWCEASDCFLCMSCCCVSPLSSTREPTHHAPDNLQAPGPHLGSTAPPLLSDSLSNPSLEPCTDDDEPRALYSRSSDGLVYAVEFSHRSGRDLLNVAKKRTNIIPIIEDARHPHKYRMLVGMVDVIFADVAQPDQTRIVALNAHNFLKNGGHFVISIKANCIDSTAAPEAVFASEVKKMSAENMKPQEQLTLEPYERDHAVVVGMYR</sequence>
<dbReference type="GO" id="GO:0032040">
    <property type="term" value="C:small-subunit processome"/>
    <property type="evidence" value="ECO:0007669"/>
    <property type="project" value="TreeGrafter"/>
</dbReference>
<dbReference type="HAMAP" id="MF_00351">
    <property type="entry name" value="RNA_methyltransf_FlpA"/>
    <property type="match status" value="1"/>
</dbReference>
<dbReference type="GO" id="GO:0003723">
    <property type="term" value="F:RNA binding"/>
    <property type="evidence" value="ECO:0007669"/>
    <property type="project" value="UniProtKB-KW"/>
</dbReference>
<dbReference type="Gene3D" id="3.30.200.20">
    <property type="entry name" value="Phosphorylase Kinase, domain 1"/>
    <property type="match status" value="1"/>
</dbReference>
<keyword evidence="11" id="KW-1185">Reference proteome</keyword>
<dbReference type="InterPro" id="IPR000692">
    <property type="entry name" value="Fibrillarin"/>
</dbReference>